<name>A0A4W3I2D7_CALMI</name>
<dbReference type="Ensembl" id="ENSCMIT00000021712.1">
    <property type="protein sequence ID" value="ENSCMIP00000021327.1"/>
    <property type="gene ID" value="ENSCMIG00000009737.1"/>
</dbReference>
<reference evidence="3" key="3">
    <citation type="journal article" date="2014" name="Nature">
        <title>Elephant shark genome provides unique insights into gnathostome evolution.</title>
        <authorList>
            <consortium name="International Elephant Shark Genome Sequencing Consortium"/>
            <person name="Venkatesh B."/>
            <person name="Lee A.P."/>
            <person name="Ravi V."/>
            <person name="Maurya A.K."/>
            <person name="Lian M.M."/>
            <person name="Swann J.B."/>
            <person name="Ohta Y."/>
            <person name="Flajnik M.F."/>
            <person name="Sutoh Y."/>
            <person name="Kasahara M."/>
            <person name="Hoon S."/>
            <person name="Gangu V."/>
            <person name="Roy S.W."/>
            <person name="Irimia M."/>
            <person name="Korzh V."/>
            <person name="Kondrychyn I."/>
            <person name="Lim Z.W."/>
            <person name="Tay B.H."/>
            <person name="Tohari S."/>
            <person name="Kong K.W."/>
            <person name="Ho S."/>
            <person name="Lorente-Galdos B."/>
            <person name="Quilez J."/>
            <person name="Marques-Bonet T."/>
            <person name="Raney B.J."/>
            <person name="Ingham P.W."/>
            <person name="Tay A."/>
            <person name="Hillier L.W."/>
            <person name="Minx P."/>
            <person name="Boehm T."/>
            <person name="Wilson R.K."/>
            <person name="Brenner S."/>
            <person name="Warren W.C."/>
        </authorList>
    </citation>
    <scope>NUCLEOTIDE SEQUENCE [LARGE SCALE GENOMIC DNA]</scope>
</reference>
<dbReference type="Proteomes" id="UP000314986">
    <property type="component" value="Unassembled WGS sequence"/>
</dbReference>
<reference evidence="3" key="1">
    <citation type="journal article" date="2006" name="Science">
        <title>Ancient noncoding elements conserved in the human genome.</title>
        <authorList>
            <person name="Venkatesh B."/>
            <person name="Kirkness E.F."/>
            <person name="Loh Y.H."/>
            <person name="Halpern A.L."/>
            <person name="Lee A.P."/>
            <person name="Johnson J."/>
            <person name="Dandona N."/>
            <person name="Viswanathan L.D."/>
            <person name="Tay A."/>
            <person name="Venter J.C."/>
            <person name="Strausberg R.L."/>
            <person name="Brenner S."/>
        </authorList>
    </citation>
    <scope>NUCLEOTIDE SEQUENCE [LARGE SCALE GENOMIC DNA]</scope>
</reference>
<protein>
    <submittedName>
        <fullName evidence="2">Uncharacterized protein</fullName>
    </submittedName>
</protein>
<organism evidence="2 3">
    <name type="scientific">Callorhinchus milii</name>
    <name type="common">Ghost shark</name>
    <dbReference type="NCBI Taxonomy" id="7868"/>
    <lineage>
        <taxon>Eukaryota</taxon>
        <taxon>Metazoa</taxon>
        <taxon>Chordata</taxon>
        <taxon>Craniata</taxon>
        <taxon>Vertebrata</taxon>
        <taxon>Chondrichthyes</taxon>
        <taxon>Holocephali</taxon>
        <taxon>Chimaeriformes</taxon>
        <taxon>Callorhinchidae</taxon>
        <taxon>Callorhinchus</taxon>
    </lineage>
</organism>
<reference evidence="2" key="5">
    <citation type="submission" date="2025-09" db="UniProtKB">
        <authorList>
            <consortium name="Ensembl"/>
        </authorList>
    </citation>
    <scope>IDENTIFICATION</scope>
</reference>
<accession>A0A4W3I2D7</accession>
<evidence type="ECO:0000313" key="2">
    <source>
        <dbReference type="Ensembl" id="ENSCMIP00000021327.1"/>
    </source>
</evidence>
<evidence type="ECO:0000313" key="3">
    <source>
        <dbReference type="Proteomes" id="UP000314986"/>
    </source>
</evidence>
<proteinExistence type="predicted"/>
<dbReference type="InParanoid" id="A0A4W3I2D7"/>
<sequence>MEGFKSEDEDLELDPLRDVEAGEDEGDRLTDWETQVDNLTAKCSANAQLLKAWRDLLRDGYKVLKPNN</sequence>
<feature type="region of interest" description="Disordered" evidence="1">
    <location>
        <begin position="1"/>
        <end position="27"/>
    </location>
</feature>
<keyword evidence="3" id="KW-1185">Reference proteome</keyword>
<evidence type="ECO:0000256" key="1">
    <source>
        <dbReference type="SAM" id="MobiDB-lite"/>
    </source>
</evidence>
<reference evidence="3" key="2">
    <citation type="journal article" date="2007" name="PLoS Biol.">
        <title>Survey sequencing and comparative analysis of the elephant shark (Callorhinchus milii) genome.</title>
        <authorList>
            <person name="Venkatesh B."/>
            <person name="Kirkness E.F."/>
            <person name="Loh Y.H."/>
            <person name="Halpern A.L."/>
            <person name="Lee A.P."/>
            <person name="Johnson J."/>
            <person name="Dandona N."/>
            <person name="Viswanathan L.D."/>
            <person name="Tay A."/>
            <person name="Venter J.C."/>
            <person name="Strausberg R.L."/>
            <person name="Brenner S."/>
        </authorList>
    </citation>
    <scope>NUCLEOTIDE SEQUENCE [LARGE SCALE GENOMIC DNA]</scope>
</reference>
<dbReference type="AlphaFoldDB" id="A0A4W3I2D7"/>
<reference evidence="2" key="4">
    <citation type="submission" date="2025-08" db="UniProtKB">
        <authorList>
            <consortium name="Ensembl"/>
        </authorList>
    </citation>
    <scope>IDENTIFICATION</scope>
</reference>